<name>A0A8S5PFJ0_9CAUD</name>
<evidence type="ECO:0000313" key="1">
    <source>
        <dbReference type="EMBL" id="DAE04980.1"/>
    </source>
</evidence>
<sequence>MRCLHRNKRKFYYALFKEKVAIKDEYGNDSGEYKVVYESPVEMKANVSAATGEAQVEQFGNSLLYDKVIITDDVTCPVDEHSVLCIDSLPAYDKDGNLIYDYIVKKVARSLNTVSFAVSKVEVS</sequence>
<reference evidence="1" key="1">
    <citation type="journal article" date="2021" name="Proc. Natl. Acad. Sci. U.S.A.">
        <title>A Catalog of Tens of Thousands of Viruses from Human Metagenomes Reveals Hidden Associations with Chronic Diseases.</title>
        <authorList>
            <person name="Tisza M.J."/>
            <person name="Buck C.B."/>
        </authorList>
    </citation>
    <scope>NUCLEOTIDE SEQUENCE</scope>
    <source>
        <strain evidence="1">CtO0R2</strain>
    </source>
</reference>
<organism evidence="1">
    <name type="scientific">Siphoviridae sp. ctO0R2</name>
    <dbReference type="NCBI Taxonomy" id="2825476"/>
    <lineage>
        <taxon>Viruses</taxon>
        <taxon>Duplodnaviria</taxon>
        <taxon>Heunggongvirae</taxon>
        <taxon>Uroviricota</taxon>
        <taxon>Caudoviricetes</taxon>
    </lineage>
</organism>
<dbReference type="EMBL" id="BK015400">
    <property type="protein sequence ID" value="DAE04980.1"/>
    <property type="molecule type" value="Genomic_DNA"/>
</dbReference>
<proteinExistence type="predicted"/>
<accession>A0A8S5PFJ0</accession>
<protein>
    <submittedName>
        <fullName evidence="1">Uncharacterized protein</fullName>
    </submittedName>
</protein>